<evidence type="ECO:0008006" key="3">
    <source>
        <dbReference type="Google" id="ProtNLM"/>
    </source>
</evidence>
<gene>
    <name evidence="2" type="ORF">S01H1_22267</name>
</gene>
<comment type="caution">
    <text evidence="2">The sequence shown here is derived from an EMBL/GenBank/DDBJ whole genome shotgun (WGS) entry which is preliminary data.</text>
</comment>
<feature type="transmembrane region" description="Helical" evidence="1">
    <location>
        <begin position="113"/>
        <end position="134"/>
    </location>
</feature>
<keyword evidence="1" id="KW-1133">Transmembrane helix</keyword>
<evidence type="ECO:0000313" key="2">
    <source>
        <dbReference type="EMBL" id="GAF87616.1"/>
    </source>
</evidence>
<proteinExistence type="predicted"/>
<name>X0TK13_9ZZZZ</name>
<accession>X0TK13</accession>
<sequence length="140" mass="15649">MQLKKNVVSSLLLGLSGPILLIISEFFPWFSDYNLVELFIITTFVEIENSFLFLFPLISGIVCLIANMLVIYNIEFRIKTVILSLVGLGFQLIFFIDYISLEVGFLTNAGVGIYLGIFGFLLIIINIISVLTRVEKDSGG</sequence>
<organism evidence="2">
    <name type="scientific">marine sediment metagenome</name>
    <dbReference type="NCBI Taxonomy" id="412755"/>
    <lineage>
        <taxon>unclassified sequences</taxon>
        <taxon>metagenomes</taxon>
        <taxon>ecological metagenomes</taxon>
    </lineage>
</organism>
<protein>
    <recommendedName>
        <fullName evidence="3">Multipass membrane protein</fullName>
    </recommendedName>
</protein>
<feature type="transmembrane region" description="Helical" evidence="1">
    <location>
        <begin position="50"/>
        <end position="74"/>
    </location>
</feature>
<keyword evidence="1" id="KW-0812">Transmembrane</keyword>
<dbReference type="EMBL" id="BARS01012529">
    <property type="protein sequence ID" value="GAF87616.1"/>
    <property type="molecule type" value="Genomic_DNA"/>
</dbReference>
<keyword evidence="1" id="KW-0472">Membrane</keyword>
<feature type="transmembrane region" description="Helical" evidence="1">
    <location>
        <begin position="81"/>
        <end position="101"/>
    </location>
</feature>
<feature type="transmembrane region" description="Helical" evidence="1">
    <location>
        <begin position="7"/>
        <end position="30"/>
    </location>
</feature>
<dbReference type="AlphaFoldDB" id="X0TK13"/>
<evidence type="ECO:0000256" key="1">
    <source>
        <dbReference type="SAM" id="Phobius"/>
    </source>
</evidence>
<reference evidence="2" key="1">
    <citation type="journal article" date="2014" name="Front. Microbiol.">
        <title>High frequency of phylogenetically diverse reductive dehalogenase-homologous genes in deep subseafloor sedimentary metagenomes.</title>
        <authorList>
            <person name="Kawai M."/>
            <person name="Futagami T."/>
            <person name="Toyoda A."/>
            <person name="Takaki Y."/>
            <person name="Nishi S."/>
            <person name="Hori S."/>
            <person name="Arai W."/>
            <person name="Tsubouchi T."/>
            <person name="Morono Y."/>
            <person name="Uchiyama I."/>
            <person name="Ito T."/>
            <person name="Fujiyama A."/>
            <person name="Inagaki F."/>
            <person name="Takami H."/>
        </authorList>
    </citation>
    <scope>NUCLEOTIDE SEQUENCE</scope>
    <source>
        <strain evidence="2">Expedition CK06-06</strain>
    </source>
</reference>